<gene>
    <name evidence="1" type="ORF">QAD02_018445</name>
</gene>
<accession>A0ACC2PHT8</accession>
<keyword evidence="2" id="KW-1185">Reference proteome</keyword>
<evidence type="ECO:0000313" key="1">
    <source>
        <dbReference type="EMBL" id="KAJ8682653.1"/>
    </source>
</evidence>
<evidence type="ECO:0000313" key="2">
    <source>
        <dbReference type="Proteomes" id="UP001239111"/>
    </source>
</evidence>
<name>A0ACC2PHT8_9HYME</name>
<dbReference type="Proteomes" id="UP001239111">
    <property type="component" value="Chromosome 1"/>
</dbReference>
<sequence>MSRVLHRIVNALDGPEISIKAIKRSWRRTACHVNELVQEGKEKDFDDYYRLVIAAIRRRDLQKIENMLRPLDQELNNFHSDPAQAFKLNMLPPKIDVQDGQCSTRHSEQVTFGRKRPALHKIDVNALPTKRTSASSHEKVTTKDHLPTQSFGTDPKAHLLVSFSNAIEESMTEISKEIESKLE</sequence>
<protein>
    <submittedName>
        <fullName evidence="1">Uncharacterized protein</fullName>
    </submittedName>
</protein>
<dbReference type="EMBL" id="CM056741">
    <property type="protein sequence ID" value="KAJ8682653.1"/>
    <property type="molecule type" value="Genomic_DNA"/>
</dbReference>
<reference evidence="1" key="1">
    <citation type="submission" date="2023-04" db="EMBL/GenBank/DDBJ databases">
        <title>A chromosome-level genome assembly of the parasitoid wasp Eretmocerus hayati.</title>
        <authorList>
            <person name="Zhong Y."/>
            <person name="Liu S."/>
            <person name="Liu Y."/>
        </authorList>
    </citation>
    <scope>NUCLEOTIDE SEQUENCE</scope>
    <source>
        <strain evidence="1">ZJU_SS_LIU_2023</strain>
    </source>
</reference>
<comment type="caution">
    <text evidence="1">The sequence shown here is derived from an EMBL/GenBank/DDBJ whole genome shotgun (WGS) entry which is preliminary data.</text>
</comment>
<organism evidence="1 2">
    <name type="scientific">Eretmocerus hayati</name>
    <dbReference type="NCBI Taxonomy" id="131215"/>
    <lineage>
        <taxon>Eukaryota</taxon>
        <taxon>Metazoa</taxon>
        <taxon>Ecdysozoa</taxon>
        <taxon>Arthropoda</taxon>
        <taxon>Hexapoda</taxon>
        <taxon>Insecta</taxon>
        <taxon>Pterygota</taxon>
        <taxon>Neoptera</taxon>
        <taxon>Endopterygota</taxon>
        <taxon>Hymenoptera</taxon>
        <taxon>Apocrita</taxon>
        <taxon>Proctotrupomorpha</taxon>
        <taxon>Chalcidoidea</taxon>
        <taxon>Aphelinidae</taxon>
        <taxon>Aphelininae</taxon>
        <taxon>Eretmocerus</taxon>
    </lineage>
</organism>
<proteinExistence type="predicted"/>